<dbReference type="InterPro" id="IPR012334">
    <property type="entry name" value="Pectin_lyas_fold"/>
</dbReference>
<accession>A0A640VVG5</accession>
<keyword evidence="3" id="KW-1185">Reference proteome</keyword>
<dbReference type="SUPFAM" id="SSF51126">
    <property type="entry name" value="Pectin lyase-like"/>
    <property type="match status" value="1"/>
</dbReference>
<dbReference type="AlphaFoldDB" id="A0A640VVG5"/>
<dbReference type="RefSeq" id="WP_159979075.1">
    <property type="nucleotide sequence ID" value="NZ_BLIV01000006.1"/>
</dbReference>
<protein>
    <recommendedName>
        <fullName evidence="1">Rhamnogalacturonase A/B/Epimerase-like pectate lyase domain-containing protein</fullName>
    </recommendedName>
</protein>
<dbReference type="InterPro" id="IPR024535">
    <property type="entry name" value="RHGA/B-epi-like_pectate_lyase"/>
</dbReference>
<dbReference type="EMBL" id="BLIV01000006">
    <property type="protein sequence ID" value="GFE51400.1"/>
    <property type="molecule type" value="Genomic_DNA"/>
</dbReference>
<proteinExistence type="predicted"/>
<dbReference type="Gene3D" id="2.160.20.10">
    <property type="entry name" value="Single-stranded right-handed beta-helix, Pectin lyase-like"/>
    <property type="match status" value="2"/>
</dbReference>
<name>A0A640VVG5_9RHOB</name>
<reference evidence="2 3" key="1">
    <citation type="submission" date="2019-12" db="EMBL/GenBank/DDBJ databases">
        <title>Roseobacter cerasinus sp. nov., isolated from seawater around aquaculture.</title>
        <authorList>
            <person name="Muramatsu S."/>
            <person name="Takabe Y."/>
            <person name="Mori K."/>
            <person name="Takaichi S."/>
            <person name="Hanada S."/>
        </authorList>
    </citation>
    <scope>NUCLEOTIDE SEQUENCE [LARGE SCALE GENOMIC DNA]</scope>
    <source>
        <strain evidence="2 3">AI77</strain>
    </source>
</reference>
<dbReference type="Proteomes" id="UP000436522">
    <property type="component" value="Unassembled WGS sequence"/>
</dbReference>
<dbReference type="InterPro" id="IPR011050">
    <property type="entry name" value="Pectin_lyase_fold/virulence"/>
</dbReference>
<organism evidence="2 3">
    <name type="scientific">Roseobacter cerasinus</name>
    <dbReference type="NCBI Taxonomy" id="2602289"/>
    <lineage>
        <taxon>Bacteria</taxon>
        <taxon>Pseudomonadati</taxon>
        <taxon>Pseudomonadota</taxon>
        <taxon>Alphaproteobacteria</taxon>
        <taxon>Rhodobacterales</taxon>
        <taxon>Roseobacteraceae</taxon>
        <taxon>Roseobacter</taxon>
    </lineage>
</organism>
<evidence type="ECO:0000313" key="3">
    <source>
        <dbReference type="Proteomes" id="UP000436522"/>
    </source>
</evidence>
<feature type="domain" description="Rhamnogalacturonase A/B/Epimerase-like pectate lyase" evidence="1">
    <location>
        <begin position="186"/>
        <end position="240"/>
    </location>
</feature>
<comment type="caution">
    <text evidence="2">The sequence shown here is derived from an EMBL/GenBank/DDBJ whole genome shotgun (WGS) entry which is preliminary data.</text>
</comment>
<sequence length="575" mass="60965">MNKAITDGAQLMPPSFADAPGAFADGSGPPDWQSVGASAKLITDDPDFGVCLEFDTADLQRLRYMGETPLLPGCYLRVSARLKLMRGPAPSARIAGFAGGPGGQPVADAQTLGPKMQLGADGQITEISAIVGPGTRLGVDMVWGPDALFGHFGVDLTGSDAARVRLDGLRIEDVSATYVSQQIAQVDVRDFGASGDGKSDDSDAFEAADQAAQGRSVLVPEGRYLLGRDLRLTAPFRFVGCVVMPEDASLVLTRQFHLPGYCDAFGEPVLALTKALQALMLPDAPTTLDMKGMTVRLSEPLRLRAPQGRDVTRAARTLCNGRIQAVPGAGWRHDEASLQVDWDSGAPLVLNPAGSAERVRVGARVSGPGVAPETYVRAKHAPDRVVTLNRPLGGGSGARDLTFTRFRYLLDFSDLPELWHFTLSSLEICGETVASGVMLPATGGYFRLRNCTIRDPRDRGLTSCGEGCNALQLSNCSFLSERRTALPHLALNANAPGVRIADCRSEGPHEFGHITGGSLLMTGCHVTNTTGHSQTGLTLAGHAAYLVTGNHFENCTMALGPDWGTIEPDTNLFSI</sequence>
<dbReference type="OrthoDB" id="7749009at2"/>
<dbReference type="Pfam" id="PF12708">
    <property type="entry name" value="Pect-lyase_RHGA_epim"/>
    <property type="match status" value="1"/>
</dbReference>
<evidence type="ECO:0000259" key="1">
    <source>
        <dbReference type="Pfam" id="PF12708"/>
    </source>
</evidence>
<gene>
    <name evidence="2" type="ORF">So717_31530</name>
</gene>
<evidence type="ECO:0000313" key="2">
    <source>
        <dbReference type="EMBL" id="GFE51400.1"/>
    </source>
</evidence>